<comment type="similarity">
    <text evidence="5">Belongs to the saccharopine dehydrogenase family.</text>
</comment>
<dbReference type="FunFam" id="1.10.1870.10:FF:000002">
    <property type="entry name" value="Saccharopine dehydrogenase Lys9"/>
    <property type="match status" value="1"/>
</dbReference>
<dbReference type="InterPro" id="IPR051168">
    <property type="entry name" value="AASS"/>
</dbReference>
<dbReference type="Gene3D" id="3.30.360.10">
    <property type="entry name" value="Dihydrodipicolinate Reductase, domain 2"/>
    <property type="match status" value="1"/>
</dbReference>
<comment type="catalytic activity">
    <reaction evidence="6">
        <text>L-saccharopine + NADP(+) + H2O = (S)-2-amino-6-oxohexanoate + L-glutamate + NADPH + H(+)</text>
        <dbReference type="Rhea" id="RHEA:10020"/>
        <dbReference type="ChEBI" id="CHEBI:15377"/>
        <dbReference type="ChEBI" id="CHEBI:15378"/>
        <dbReference type="ChEBI" id="CHEBI:29985"/>
        <dbReference type="ChEBI" id="CHEBI:57783"/>
        <dbReference type="ChEBI" id="CHEBI:57951"/>
        <dbReference type="ChEBI" id="CHEBI:58321"/>
        <dbReference type="ChEBI" id="CHEBI:58349"/>
        <dbReference type="EC" id="1.5.1.10"/>
    </reaction>
</comment>
<proteinExistence type="inferred from homology"/>
<dbReference type="Pfam" id="PF16653">
    <property type="entry name" value="Sacchrp_dh_C"/>
    <property type="match status" value="1"/>
</dbReference>
<dbReference type="Gene3D" id="1.10.1870.10">
    <property type="entry name" value="Domain 3, Saccharopine reductase"/>
    <property type="match status" value="1"/>
</dbReference>
<dbReference type="InterPro" id="IPR005097">
    <property type="entry name" value="Sacchrp_dh_NADP-bd"/>
</dbReference>
<dbReference type="FunFam" id="3.40.50.720:FF:000072">
    <property type="entry name" value="Saccharopine dehydrogenase [NADP(+), L-glutamate-forming]"/>
    <property type="match status" value="1"/>
</dbReference>
<dbReference type="Proteomes" id="UP000053328">
    <property type="component" value="Unassembled WGS sequence"/>
</dbReference>
<evidence type="ECO:0000256" key="9">
    <source>
        <dbReference type="ARBA" id="ARBA00067598"/>
    </source>
</evidence>
<dbReference type="Pfam" id="PF03435">
    <property type="entry name" value="Sacchrp_dh_NADP"/>
    <property type="match status" value="1"/>
</dbReference>
<evidence type="ECO:0000256" key="8">
    <source>
        <dbReference type="ARBA" id="ARBA00066976"/>
    </source>
</evidence>
<dbReference type="GO" id="GO:0019878">
    <property type="term" value="P:lysine biosynthetic process via aminoadipic acid"/>
    <property type="evidence" value="ECO:0007669"/>
    <property type="project" value="TreeGrafter"/>
</dbReference>
<evidence type="ECO:0000256" key="2">
    <source>
        <dbReference type="ARBA" id="ARBA00022857"/>
    </source>
</evidence>
<evidence type="ECO:0000256" key="10">
    <source>
        <dbReference type="ARBA" id="ARBA00083134"/>
    </source>
</evidence>
<evidence type="ECO:0000259" key="12">
    <source>
        <dbReference type="Pfam" id="PF16653"/>
    </source>
</evidence>
<dbReference type="GO" id="GO:0004755">
    <property type="term" value="F:saccharopine dehydrogenase (NADP+, L-glutamate-forming) activity"/>
    <property type="evidence" value="ECO:0007669"/>
    <property type="project" value="UniProtKB-EC"/>
</dbReference>
<dbReference type="InterPro" id="IPR036291">
    <property type="entry name" value="NAD(P)-bd_dom_sf"/>
</dbReference>
<dbReference type="GO" id="GO:0005737">
    <property type="term" value="C:cytoplasm"/>
    <property type="evidence" value="ECO:0007669"/>
    <property type="project" value="TreeGrafter"/>
</dbReference>
<dbReference type="PANTHER" id="PTHR11133:SF22">
    <property type="entry name" value="ALPHA-AMINOADIPIC SEMIALDEHYDE SYNTHASE, MITOCHONDRIAL"/>
    <property type="match status" value="1"/>
</dbReference>
<name>A0A0D2C0R6_9EURO</name>
<keyword evidence="3" id="KW-0560">Oxidoreductase</keyword>
<dbReference type="GeneID" id="27331548"/>
<dbReference type="AlphaFoldDB" id="A0A0D2C0R6"/>
<evidence type="ECO:0000256" key="7">
    <source>
        <dbReference type="ARBA" id="ARBA00060549"/>
    </source>
</evidence>
<evidence type="ECO:0000256" key="5">
    <source>
        <dbReference type="ARBA" id="ARBA00038048"/>
    </source>
</evidence>
<feature type="domain" description="Saccharopine dehydrogenase NADP binding" evidence="11">
    <location>
        <begin position="20"/>
        <end position="140"/>
    </location>
</feature>
<evidence type="ECO:0000256" key="3">
    <source>
        <dbReference type="ARBA" id="ARBA00023002"/>
    </source>
</evidence>
<evidence type="ECO:0000256" key="1">
    <source>
        <dbReference type="ARBA" id="ARBA00022605"/>
    </source>
</evidence>
<keyword evidence="4" id="KW-0457">Lysine biosynthesis</keyword>
<organism evidence="13 14">
    <name type="scientific">Exophiala spinifera</name>
    <dbReference type="NCBI Taxonomy" id="91928"/>
    <lineage>
        <taxon>Eukaryota</taxon>
        <taxon>Fungi</taxon>
        <taxon>Dikarya</taxon>
        <taxon>Ascomycota</taxon>
        <taxon>Pezizomycotina</taxon>
        <taxon>Eurotiomycetes</taxon>
        <taxon>Chaetothyriomycetidae</taxon>
        <taxon>Chaetothyriales</taxon>
        <taxon>Herpotrichiellaceae</taxon>
        <taxon>Exophiala</taxon>
    </lineage>
</organism>
<dbReference type="VEuPathDB" id="FungiDB:PV08_04465"/>
<accession>A0A0D2C0R6</accession>
<keyword evidence="14" id="KW-1185">Reference proteome</keyword>
<dbReference type="EMBL" id="KN847494">
    <property type="protein sequence ID" value="KIW17274.1"/>
    <property type="molecule type" value="Genomic_DNA"/>
</dbReference>
<dbReference type="Gene3D" id="3.40.50.720">
    <property type="entry name" value="NAD(P)-binding Rossmann-like Domain"/>
    <property type="match status" value="1"/>
</dbReference>
<dbReference type="STRING" id="91928.A0A0D2C0R6"/>
<keyword evidence="1" id="KW-0028">Amino-acid biosynthesis</keyword>
<gene>
    <name evidence="13" type="ORF">PV08_04465</name>
</gene>
<protein>
    <recommendedName>
        <fullName evidence="9">Saccharopine dehydrogenase [NADP(+), L-glutamate-forming]</fullName>
        <ecNumber evidence="8">1.5.1.10</ecNumber>
    </recommendedName>
    <alternativeName>
        <fullName evidence="10">Saccharopine reductase</fullName>
    </alternativeName>
</protein>
<feature type="domain" description="Saccharopine dehydrogenase-like C-terminal" evidence="12">
    <location>
        <begin position="144"/>
        <end position="466"/>
    </location>
</feature>
<comment type="pathway">
    <text evidence="7">Amino-acid biosynthesis; L-lysine biosynthesis via AAA pathway; L-lysine from L-alpha-aminoadipate (fungal route): step 2/3.</text>
</comment>
<dbReference type="EC" id="1.5.1.10" evidence="8"/>
<dbReference type="PANTHER" id="PTHR11133">
    <property type="entry name" value="SACCHAROPINE DEHYDROGENASE"/>
    <property type="match status" value="1"/>
</dbReference>
<dbReference type="SUPFAM" id="SSF51735">
    <property type="entry name" value="NAD(P)-binding Rossmann-fold domains"/>
    <property type="match status" value="1"/>
</dbReference>
<dbReference type="RefSeq" id="XP_016237490.1">
    <property type="nucleotide sequence ID" value="XM_016378813.1"/>
</dbReference>
<evidence type="ECO:0000313" key="13">
    <source>
        <dbReference type="EMBL" id="KIW17274.1"/>
    </source>
</evidence>
<reference evidence="13 14" key="1">
    <citation type="submission" date="2015-01" db="EMBL/GenBank/DDBJ databases">
        <title>The Genome Sequence of Exophiala spinifera CBS89968.</title>
        <authorList>
            <consortium name="The Broad Institute Genomics Platform"/>
            <person name="Cuomo C."/>
            <person name="de Hoog S."/>
            <person name="Gorbushina A."/>
            <person name="Stielow B."/>
            <person name="Teixiera M."/>
            <person name="Abouelleil A."/>
            <person name="Chapman S.B."/>
            <person name="Priest M."/>
            <person name="Young S.K."/>
            <person name="Wortman J."/>
            <person name="Nusbaum C."/>
            <person name="Birren B."/>
        </authorList>
    </citation>
    <scope>NUCLEOTIDE SEQUENCE [LARGE SCALE GENOMIC DNA]</scope>
    <source>
        <strain evidence="13 14">CBS 89968</strain>
    </source>
</reference>
<dbReference type="OrthoDB" id="10059875at2759"/>
<evidence type="ECO:0000313" key="14">
    <source>
        <dbReference type="Proteomes" id="UP000053328"/>
    </source>
</evidence>
<dbReference type="FunFam" id="3.30.360.10:FF:000008">
    <property type="entry name" value="Alpha-aminoadipic semialdehyde synthase, mitochondrial"/>
    <property type="match status" value="1"/>
</dbReference>
<dbReference type="HOGENOM" id="CLU_016207_3_1_1"/>
<dbReference type="SUPFAM" id="SSF55347">
    <property type="entry name" value="Glyceraldehyde-3-phosphate dehydrogenase-like, C-terminal domain"/>
    <property type="match status" value="1"/>
</dbReference>
<evidence type="ECO:0000259" key="11">
    <source>
        <dbReference type="Pfam" id="PF03435"/>
    </source>
</evidence>
<dbReference type="InterPro" id="IPR032095">
    <property type="entry name" value="Sacchrp_dh-like_C"/>
</dbReference>
<keyword evidence="2" id="KW-0521">NADP</keyword>
<evidence type="ECO:0000256" key="4">
    <source>
        <dbReference type="ARBA" id="ARBA00023154"/>
    </source>
</evidence>
<evidence type="ECO:0000256" key="6">
    <source>
        <dbReference type="ARBA" id="ARBA00051869"/>
    </source>
</evidence>
<sequence length="474" mass="51764">MSSLITTIQSKLGYSSKKALLLGAGFVTKPTVQILADAGVEVTVVGEITTAACRTLESAKKLCEGIKNTKPVSLDVSKDADLDAAVEQSDLVISLIPYTFHATVIKSAIRKKKNVVTTSYVSDAMKELEPQVLEAGITVMNEIGLDPGIDHLYAVKTIEEVHRAGGKIKSFLSYCGGLPAPEASDNPLGYKFSWSSRGVLLALRNAARFYEGGSVKDIAGPDLMASAKPYFIYPGFAFVAYPNRDSTPYRQRYGIPEADTVIRGTLRYQGFPEFVKVLVDIGFLSDEEQPYLKPPSSSDKKPISWAEATQKIIGSSTNKEADLAWAIQSKTKFTDTAAKQRIISGIKWLGLFSDTPITPRGNPLDTLCATLEEKMQYEEGERDMVMLQHKFEIEHKDGSTETRTSTLVDYGDPKGYSSMAKLVGVPCGLACLMVLDGRISKKGVLAPVTWDLAEPLLTELKDKYGIFLTEKTIE</sequence>